<comment type="function">
    <text evidence="2">Catalyzes the methylthiolation of N6-(dimethylallyl)adenosine (i(6)A), leading to the formation of 2-methylthio-N6-(dimethylallyl)adenosine (ms(2)i(6)A) at position 37 in tRNAs that read codons beginning with uridine.</text>
</comment>
<dbReference type="InterPro" id="IPR020612">
    <property type="entry name" value="Methylthiotransferase_CS"/>
</dbReference>
<dbReference type="NCBIfam" id="TIGR01574">
    <property type="entry name" value="miaB-methiolase"/>
    <property type="match status" value="1"/>
</dbReference>
<keyword evidence="5" id="KW-0949">S-adenosyl-L-methionine</keyword>
<dbReference type="FunFam" id="3.80.30.20:FF:000001">
    <property type="entry name" value="tRNA-2-methylthio-N(6)-dimethylallyladenosine synthase 2"/>
    <property type="match status" value="1"/>
</dbReference>
<evidence type="ECO:0000259" key="15">
    <source>
        <dbReference type="PROSITE" id="PS51918"/>
    </source>
</evidence>
<comment type="cofactor">
    <cofactor evidence="1">
        <name>[4Fe-4S] cluster</name>
        <dbReference type="ChEBI" id="CHEBI:49883"/>
    </cofactor>
</comment>
<keyword evidence="3" id="KW-0004">4Fe-4S</keyword>
<evidence type="ECO:0000256" key="6">
    <source>
        <dbReference type="ARBA" id="ARBA00022723"/>
    </source>
</evidence>
<feature type="domain" description="TRAM" evidence="13">
    <location>
        <begin position="374"/>
        <end position="439"/>
    </location>
</feature>
<dbReference type="GO" id="GO:0051539">
    <property type="term" value="F:4 iron, 4 sulfur cluster binding"/>
    <property type="evidence" value="ECO:0007669"/>
    <property type="project" value="UniProtKB-KW"/>
</dbReference>
<evidence type="ECO:0000256" key="9">
    <source>
        <dbReference type="ARBA" id="ARBA00033765"/>
    </source>
</evidence>
<dbReference type="FunFam" id="3.40.50.12160:FF:000003">
    <property type="entry name" value="CDK5 regulatory subunit-associated protein 1"/>
    <property type="match status" value="1"/>
</dbReference>
<dbReference type="InterPro" id="IPR058240">
    <property type="entry name" value="rSAM_sf"/>
</dbReference>
<evidence type="ECO:0000256" key="2">
    <source>
        <dbReference type="ARBA" id="ARBA00003234"/>
    </source>
</evidence>
<dbReference type="InterPro" id="IPR005839">
    <property type="entry name" value="Methylthiotransferase"/>
</dbReference>
<feature type="domain" description="Radical SAM core" evidence="15">
    <location>
        <begin position="140"/>
        <end position="371"/>
    </location>
</feature>
<dbReference type="InterPro" id="IPR006638">
    <property type="entry name" value="Elp3/MiaA/NifB-like_rSAM"/>
</dbReference>
<dbReference type="PROSITE" id="PS51918">
    <property type="entry name" value="RADICAL_SAM"/>
    <property type="match status" value="1"/>
</dbReference>
<dbReference type="PROSITE" id="PS01278">
    <property type="entry name" value="MTTASE_RADICAL"/>
    <property type="match status" value="1"/>
</dbReference>
<dbReference type="EMBL" id="PCWQ01000023">
    <property type="protein sequence ID" value="PIR06042.1"/>
    <property type="molecule type" value="Genomic_DNA"/>
</dbReference>
<evidence type="ECO:0000256" key="3">
    <source>
        <dbReference type="ARBA" id="ARBA00022485"/>
    </source>
</evidence>
<dbReference type="Gene3D" id="3.80.30.20">
    <property type="entry name" value="tm_1862 like domain"/>
    <property type="match status" value="1"/>
</dbReference>
<evidence type="ECO:0000256" key="10">
    <source>
        <dbReference type="ARBA" id="ARBA00068570"/>
    </source>
</evidence>
<evidence type="ECO:0000313" key="16">
    <source>
        <dbReference type="EMBL" id="PIR06042.1"/>
    </source>
</evidence>
<accession>A0A2H0NAW4</accession>
<dbReference type="InterPro" id="IPR007197">
    <property type="entry name" value="rSAM"/>
</dbReference>
<evidence type="ECO:0000313" key="17">
    <source>
        <dbReference type="Proteomes" id="UP000230564"/>
    </source>
</evidence>
<dbReference type="PROSITE" id="PS51449">
    <property type="entry name" value="MTTASE_N"/>
    <property type="match status" value="1"/>
</dbReference>
<dbReference type="Pfam" id="PF01938">
    <property type="entry name" value="TRAM"/>
    <property type="match status" value="1"/>
</dbReference>
<evidence type="ECO:0000256" key="7">
    <source>
        <dbReference type="ARBA" id="ARBA00023004"/>
    </source>
</evidence>
<dbReference type="SFLD" id="SFLDG01061">
    <property type="entry name" value="methylthiotransferase"/>
    <property type="match status" value="1"/>
</dbReference>
<keyword evidence="8" id="KW-0411">Iron-sulfur</keyword>
<dbReference type="Pfam" id="PF00919">
    <property type="entry name" value="UPF0004"/>
    <property type="match status" value="1"/>
</dbReference>
<dbReference type="SFLD" id="SFLDG01082">
    <property type="entry name" value="B12-binding_domain_containing"/>
    <property type="match status" value="1"/>
</dbReference>
<dbReference type="NCBIfam" id="TIGR00089">
    <property type="entry name" value="MiaB/RimO family radical SAM methylthiotransferase"/>
    <property type="match status" value="1"/>
</dbReference>
<dbReference type="Gene3D" id="3.40.50.12160">
    <property type="entry name" value="Methylthiotransferase, N-terminal domain"/>
    <property type="match status" value="1"/>
</dbReference>
<evidence type="ECO:0000256" key="5">
    <source>
        <dbReference type="ARBA" id="ARBA00022691"/>
    </source>
</evidence>
<dbReference type="GO" id="GO:0046872">
    <property type="term" value="F:metal ion binding"/>
    <property type="evidence" value="ECO:0007669"/>
    <property type="project" value="UniProtKB-KW"/>
</dbReference>
<dbReference type="SMART" id="SM00729">
    <property type="entry name" value="Elp3"/>
    <property type="match status" value="1"/>
</dbReference>
<keyword evidence="6" id="KW-0479">Metal-binding</keyword>
<keyword evidence="7" id="KW-0408">Iron</keyword>
<evidence type="ECO:0000256" key="4">
    <source>
        <dbReference type="ARBA" id="ARBA00022679"/>
    </source>
</evidence>
<dbReference type="GO" id="GO:0005829">
    <property type="term" value="C:cytosol"/>
    <property type="evidence" value="ECO:0007669"/>
    <property type="project" value="TreeGrafter"/>
</dbReference>
<dbReference type="InterPro" id="IPR013848">
    <property type="entry name" value="Methylthiotransferase_N"/>
</dbReference>
<evidence type="ECO:0000256" key="12">
    <source>
        <dbReference type="ARBA" id="ARBA00081141"/>
    </source>
</evidence>
<comment type="caution">
    <text evidence="16">The sequence shown here is derived from an EMBL/GenBank/DDBJ whole genome shotgun (WGS) entry which is preliminary data.</text>
</comment>
<dbReference type="PANTHER" id="PTHR43020:SF2">
    <property type="entry name" value="MITOCHONDRIAL TRNA METHYLTHIOTRANSFERASE CDK5RAP1"/>
    <property type="match status" value="1"/>
</dbReference>
<dbReference type="Proteomes" id="UP000230564">
    <property type="component" value="Unassembled WGS sequence"/>
</dbReference>
<evidence type="ECO:0000256" key="1">
    <source>
        <dbReference type="ARBA" id="ARBA00001966"/>
    </source>
</evidence>
<evidence type="ECO:0000256" key="8">
    <source>
        <dbReference type="ARBA" id="ARBA00023014"/>
    </source>
</evidence>
<proteinExistence type="predicted"/>
<dbReference type="InterPro" id="IPR002792">
    <property type="entry name" value="TRAM_dom"/>
</dbReference>
<dbReference type="SUPFAM" id="SSF102114">
    <property type="entry name" value="Radical SAM enzymes"/>
    <property type="match status" value="1"/>
</dbReference>
<dbReference type="InterPro" id="IPR038135">
    <property type="entry name" value="Methylthiotransferase_N_sf"/>
</dbReference>
<dbReference type="SFLD" id="SFLDS00029">
    <property type="entry name" value="Radical_SAM"/>
    <property type="match status" value="1"/>
</dbReference>
<dbReference type="PANTHER" id="PTHR43020">
    <property type="entry name" value="CDK5 REGULATORY SUBUNIT-ASSOCIATED PROTEIN 1"/>
    <property type="match status" value="1"/>
</dbReference>
<evidence type="ECO:0000259" key="14">
    <source>
        <dbReference type="PROSITE" id="PS51449"/>
    </source>
</evidence>
<name>A0A2H0NAW4_9BACT</name>
<keyword evidence="4 16" id="KW-0808">Transferase</keyword>
<sequence length="440" mass="50764">MTISNGMNKQIKKFYLTIFGCQMNYSDAERLASILKKIGYQETPEESEADLIVTVACSVRQKAVDRIYGKARNWQLIKTKRPLTTILSGCILDKDRRKLTDRFDLFIDIKNLDQLGKKLQELNPNAKLIIPDFFDIEPIYQSNHRAYVPIMTGCNKFCSYCVVPRTRGREKSRPSAKIITEVKNLLHKGFKEIILLGQNVNSYGLDQKKEIRFPELLKKIDGLAENFWLKFSSSHPDDISDDLIKIISKTKNLNDYFHLPVQSGSDTVLKRMNRHYSIKDYQKIIKKIRQVMPGAPISTDIIIGFCGETEKEFQDSIRLVQEIKFNLIYLAQYSERTGTTASRIYTDDIPRNIKEKRWQIINELVGQNSLEFNQSLVNQEREVLIDAVQKNKDNYKNIGRLSNYVTVHILSDQPLKVGQFAKIKVTKAMAWGLQGKVIIK</sequence>
<evidence type="ECO:0000259" key="13">
    <source>
        <dbReference type="PROSITE" id="PS50926"/>
    </source>
</evidence>
<organism evidence="16 17">
    <name type="scientific">Candidatus Komeilibacteria bacterium CG11_big_fil_rev_8_21_14_0_20_36_20</name>
    <dbReference type="NCBI Taxonomy" id="1974477"/>
    <lineage>
        <taxon>Bacteria</taxon>
        <taxon>Candidatus Komeiliibacteriota</taxon>
    </lineage>
</organism>
<gene>
    <name evidence="16" type="primary">miaB</name>
    <name evidence="16" type="ORF">COV55_04920</name>
</gene>
<protein>
    <recommendedName>
        <fullName evidence="10">tRNA-2-methylthio-N(6)-dimethylallyladenosine synthase</fullName>
        <ecNumber evidence="9">2.8.4.3</ecNumber>
    </recommendedName>
    <alternativeName>
        <fullName evidence="12">(Dimethylallyl)adenosine tRNA methylthiotransferase MiaB</fullName>
    </alternativeName>
    <alternativeName>
        <fullName evidence="11">tRNA-i(6)A37 methylthiotransferase</fullName>
    </alternativeName>
</protein>
<dbReference type="EC" id="2.8.4.3" evidence="9"/>
<dbReference type="GO" id="GO:0035597">
    <property type="term" value="F:tRNA-2-methylthio-N(6)-dimethylallyladenosine(37) synthase activity"/>
    <property type="evidence" value="ECO:0007669"/>
    <property type="project" value="UniProtKB-EC"/>
</dbReference>
<evidence type="ECO:0000256" key="11">
    <source>
        <dbReference type="ARBA" id="ARBA00080698"/>
    </source>
</evidence>
<reference evidence="16 17" key="1">
    <citation type="submission" date="2017-09" db="EMBL/GenBank/DDBJ databases">
        <title>Depth-based differentiation of microbial function through sediment-hosted aquifers and enrichment of novel symbionts in the deep terrestrial subsurface.</title>
        <authorList>
            <person name="Probst A.J."/>
            <person name="Ladd B."/>
            <person name="Jarett J.K."/>
            <person name="Geller-Mcgrath D.E."/>
            <person name="Sieber C.M."/>
            <person name="Emerson J.B."/>
            <person name="Anantharaman K."/>
            <person name="Thomas B.C."/>
            <person name="Malmstrom R."/>
            <person name="Stieglmeier M."/>
            <person name="Klingl A."/>
            <person name="Woyke T."/>
            <person name="Ryan C.M."/>
            <person name="Banfield J.F."/>
        </authorList>
    </citation>
    <scope>NUCLEOTIDE SEQUENCE [LARGE SCALE GENOMIC DNA]</scope>
    <source>
        <strain evidence="16">CG11_big_fil_rev_8_21_14_0_20_36_20</strain>
    </source>
</reference>
<dbReference type="Pfam" id="PF04055">
    <property type="entry name" value="Radical_SAM"/>
    <property type="match status" value="1"/>
</dbReference>
<feature type="domain" description="MTTase N-terminal" evidence="14">
    <location>
        <begin position="12"/>
        <end position="124"/>
    </location>
</feature>
<dbReference type="PROSITE" id="PS50926">
    <property type="entry name" value="TRAM"/>
    <property type="match status" value="1"/>
</dbReference>
<dbReference type="InterPro" id="IPR023404">
    <property type="entry name" value="rSAM_horseshoe"/>
</dbReference>
<dbReference type="CDD" id="cd01335">
    <property type="entry name" value="Radical_SAM"/>
    <property type="match status" value="1"/>
</dbReference>
<dbReference type="AlphaFoldDB" id="A0A2H0NAW4"/>